<feature type="region of interest" description="Disordered" evidence="1">
    <location>
        <begin position="25"/>
        <end position="80"/>
    </location>
</feature>
<dbReference type="Proteomes" id="UP001176941">
    <property type="component" value="Chromosome 19"/>
</dbReference>
<proteinExistence type="predicted"/>
<protein>
    <submittedName>
        <fullName evidence="2">Uncharacterized protein</fullName>
    </submittedName>
</protein>
<name>A0ABN8YJH0_RANTA</name>
<evidence type="ECO:0000313" key="3">
    <source>
        <dbReference type="Proteomes" id="UP001176941"/>
    </source>
</evidence>
<reference evidence="2" key="1">
    <citation type="submission" date="2023-04" db="EMBL/GenBank/DDBJ databases">
        <authorList>
            <consortium name="ELIXIR-Norway"/>
        </authorList>
    </citation>
    <scope>NUCLEOTIDE SEQUENCE [LARGE SCALE GENOMIC DNA]</scope>
</reference>
<accession>A0ABN8YJH0</accession>
<dbReference type="EMBL" id="OX459955">
    <property type="protein sequence ID" value="CAI9159869.1"/>
    <property type="molecule type" value="Genomic_DNA"/>
</dbReference>
<gene>
    <name evidence="2" type="ORF">MRATA1EN1_LOCUS8831</name>
</gene>
<evidence type="ECO:0000313" key="2">
    <source>
        <dbReference type="EMBL" id="CAI9159869.1"/>
    </source>
</evidence>
<organism evidence="2 3">
    <name type="scientific">Rangifer tarandus platyrhynchus</name>
    <name type="common">Svalbard reindeer</name>
    <dbReference type="NCBI Taxonomy" id="3082113"/>
    <lineage>
        <taxon>Eukaryota</taxon>
        <taxon>Metazoa</taxon>
        <taxon>Chordata</taxon>
        <taxon>Craniata</taxon>
        <taxon>Vertebrata</taxon>
        <taxon>Euteleostomi</taxon>
        <taxon>Mammalia</taxon>
        <taxon>Eutheria</taxon>
        <taxon>Laurasiatheria</taxon>
        <taxon>Artiodactyla</taxon>
        <taxon>Ruminantia</taxon>
        <taxon>Pecora</taxon>
        <taxon>Cervidae</taxon>
        <taxon>Odocoileinae</taxon>
        <taxon>Rangifer</taxon>
    </lineage>
</organism>
<evidence type="ECO:0000256" key="1">
    <source>
        <dbReference type="SAM" id="MobiDB-lite"/>
    </source>
</evidence>
<keyword evidence="3" id="KW-1185">Reference proteome</keyword>
<sequence>MNDGREADGEDAAITLQLCLDESLPAEFPPLHGDKTSRGGPGGRRPEALESWKGLSRRNNDHDVQRHSGPSQTCLGGLEKQESARSEHVLCGKHSVDIVKCTHSATLPGAMEEAWLRSC</sequence>